<dbReference type="RefSeq" id="WP_148600376.1">
    <property type="nucleotide sequence ID" value="NZ_VSLD01000002.1"/>
</dbReference>
<accession>A0A5D0XSQ3</accession>
<dbReference type="AlphaFoldDB" id="A0A5D0XSQ3"/>
<dbReference type="OrthoDB" id="2971563at2"/>
<dbReference type="GO" id="GO:0016787">
    <property type="term" value="F:hydrolase activity"/>
    <property type="evidence" value="ECO:0007669"/>
    <property type="project" value="UniProtKB-KW"/>
</dbReference>
<protein>
    <submittedName>
        <fullName evidence="2">MBL fold metallo-hydrolase</fullName>
    </submittedName>
</protein>
<dbReference type="PANTHER" id="PTHR42951">
    <property type="entry name" value="METALLO-BETA-LACTAMASE DOMAIN-CONTAINING"/>
    <property type="match status" value="1"/>
</dbReference>
<proteinExistence type="predicted"/>
<feature type="domain" description="Metallo-beta-lactamase" evidence="1">
    <location>
        <begin position="16"/>
        <end position="204"/>
    </location>
</feature>
<dbReference type="SMART" id="SM00849">
    <property type="entry name" value="Lactamase_B"/>
    <property type="match status" value="1"/>
</dbReference>
<dbReference type="EMBL" id="VSLD01000002">
    <property type="protein sequence ID" value="TYC99557.1"/>
    <property type="molecule type" value="Genomic_DNA"/>
</dbReference>
<dbReference type="SUPFAM" id="SSF56281">
    <property type="entry name" value="Metallo-hydrolase/oxidoreductase"/>
    <property type="match status" value="1"/>
</dbReference>
<dbReference type="Gene3D" id="3.60.15.10">
    <property type="entry name" value="Ribonuclease Z/Hydroxyacylglutathione hydrolase-like"/>
    <property type="match status" value="1"/>
</dbReference>
<keyword evidence="2" id="KW-0378">Hydrolase</keyword>
<dbReference type="InterPro" id="IPR036866">
    <property type="entry name" value="RibonucZ/Hydroxyglut_hydro"/>
</dbReference>
<dbReference type="Proteomes" id="UP000323410">
    <property type="component" value="Unassembled WGS sequence"/>
</dbReference>
<keyword evidence="3" id="KW-1185">Reference proteome</keyword>
<reference evidence="2 3" key="1">
    <citation type="submission" date="2019-08" db="EMBL/GenBank/DDBJ databases">
        <title>Genone of Arthrobacter echini P9.</title>
        <authorList>
            <person name="Bowman J.P."/>
        </authorList>
    </citation>
    <scope>NUCLEOTIDE SEQUENCE [LARGE SCALE GENOMIC DNA]</scope>
    <source>
        <strain evidence="2 3">P9</strain>
    </source>
</reference>
<organism evidence="2 3">
    <name type="scientific">Arthrobacter echini</name>
    <dbReference type="NCBI Taxonomy" id="1529066"/>
    <lineage>
        <taxon>Bacteria</taxon>
        <taxon>Bacillati</taxon>
        <taxon>Actinomycetota</taxon>
        <taxon>Actinomycetes</taxon>
        <taxon>Micrococcales</taxon>
        <taxon>Micrococcaceae</taxon>
        <taxon>Arthrobacter</taxon>
    </lineage>
</organism>
<sequence length="215" mass="23049">MRLIDQDCYLLEQQKGSHGFVVAGAGRAAVIDPGMSSGFDGVLAELRGSEAQTGPITDIVLTHYDVDHAQLARQLRTALGATVWIGAADAEILRGERAPKTLFRKILQRIARVPFPEGARELSGTGEIFPGLAYFPTPGHTPGHYAYQWRSVLFTGDAAKVAPDGSVSDFYALVINDRPVAENTVRLLAERIGSGAVEWVCSGHNAIGRTTAHPS</sequence>
<dbReference type="InterPro" id="IPR050855">
    <property type="entry name" value="NDM-1-like"/>
</dbReference>
<comment type="caution">
    <text evidence="2">The sequence shown here is derived from an EMBL/GenBank/DDBJ whole genome shotgun (WGS) entry which is preliminary data.</text>
</comment>
<gene>
    <name evidence="2" type="ORF">FQ377_06280</name>
</gene>
<evidence type="ECO:0000313" key="3">
    <source>
        <dbReference type="Proteomes" id="UP000323410"/>
    </source>
</evidence>
<dbReference type="Pfam" id="PF00753">
    <property type="entry name" value="Lactamase_B"/>
    <property type="match status" value="1"/>
</dbReference>
<evidence type="ECO:0000313" key="2">
    <source>
        <dbReference type="EMBL" id="TYC99557.1"/>
    </source>
</evidence>
<name>A0A5D0XSQ3_9MICC</name>
<dbReference type="InterPro" id="IPR001279">
    <property type="entry name" value="Metallo-B-lactamas"/>
</dbReference>
<evidence type="ECO:0000259" key="1">
    <source>
        <dbReference type="SMART" id="SM00849"/>
    </source>
</evidence>
<dbReference type="PANTHER" id="PTHR42951:SF4">
    <property type="entry name" value="ACYL-COENZYME A THIOESTERASE MBLAC2"/>
    <property type="match status" value="1"/>
</dbReference>